<comment type="caution">
    <text evidence="3">The sequence shown here is derived from an EMBL/GenBank/DDBJ whole genome shotgun (WGS) entry which is preliminary data.</text>
</comment>
<feature type="domain" description="Reverse transcriptase" evidence="2">
    <location>
        <begin position="357"/>
        <end position="637"/>
    </location>
</feature>
<name>A0A438K528_VITVI</name>
<keyword evidence="3" id="KW-0548">Nucleotidyltransferase</keyword>
<dbReference type="SUPFAM" id="SSF56219">
    <property type="entry name" value="DNase I-like"/>
    <property type="match status" value="1"/>
</dbReference>
<dbReference type="InterPro" id="IPR052343">
    <property type="entry name" value="Retrotransposon-Effector_Assoc"/>
</dbReference>
<dbReference type="AlphaFoldDB" id="A0A438K528"/>
<keyword evidence="3" id="KW-0695">RNA-directed DNA polymerase</keyword>
<dbReference type="Pfam" id="PF10238">
    <property type="entry name" value="Eapp_C"/>
    <property type="match status" value="1"/>
</dbReference>
<keyword evidence="3" id="KW-0808">Transferase</keyword>
<evidence type="ECO:0000313" key="3">
    <source>
        <dbReference type="EMBL" id="RVX16301.1"/>
    </source>
</evidence>
<dbReference type="GO" id="GO:0003964">
    <property type="term" value="F:RNA-directed DNA polymerase activity"/>
    <property type="evidence" value="ECO:0007669"/>
    <property type="project" value="UniProtKB-KW"/>
</dbReference>
<dbReference type="Pfam" id="PF13966">
    <property type="entry name" value="zf-RVT"/>
    <property type="match status" value="1"/>
</dbReference>
<dbReference type="InterPro" id="IPR026960">
    <property type="entry name" value="RVT-Znf"/>
</dbReference>
<dbReference type="Proteomes" id="UP000288805">
    <property type="component" value="Unassembled WGS sequence"/>
</dbReference>
<evidence type="ECO:0000313" key="4">
    <source>
        <dbReference type="Proteomes" id="UP000288805"/>
    </source>
</evidence>
<organism evidence="3 4">
    <name type="scientific">Vitis vinifera</name>
    <name type="common">Grape</name>
    <dbReference type="NCBI Taxonomy" id="29760"/>
    <lineage>
        <taxon>Eukaryota</taxon>
        <taxon>Viridiplantae</taxon>
        <taxon>Streptophyta</taxon>
        <taxon>Embryophyta</taxon>
        <taxon>Tracheophyta</taxon>
        <taxon>Spermatophyta</taxon>
        <taxon>Magnoliopsida</taxon>
        <taxon>eudicotyledons</taxon>
        <taxon>Gunneridae</taxon>
        <taxon>Pentapetalae</taxon>
        <taxon>rosids</taxon>
        <taxon>Vitales</taxon>
        <taxon>Vitaceae</taxon>
        <taxon>Viteae</taxon>
        <taxon>Vitis</taxon>
    </lineage>
</organism>
<gene>
    <name evidence="3" type="primary">LIN1_211</name>
    <name evidence="3" type="ORF">CK203_014321</name>
</gene>
<reference evidence="3 4" key="1">
    <citation type="journal article" date="2018" name="PLoS Genet.">
        <title>Population sequencing reveals clonal diversity and ancestral inbreeding in the grapevine cultivar Chardonnay.</title>
        <authorList>
            <person name="Roach M.J."/>
            <person name="Johnson D.L."/>
            <person name="Bohlmann J."/>
            <person name="van Vuuren H.J."/>
            <person name="Jones S.J."/>
            <person name="Pretorius I.S."/>
            <person name="Schmidt S.A."/>
            <person name="Borneman A.R."/>
        </authorList>
    </citation>
    <scope>NUCLEOTIDE SEQUENCE [LARGE SCALE GENOMIC DNA]</scope>
    <source>
        <strain evidence="4">cv. Chardonnay</strain>
        <tissue evidence="3">Leaf</tissue>
    </source>
</reference>
<protein>
    <submittedName>
        <fullName evidence="3">LINE-1 reverse transcriptase-like</fullName>
    </submittedName>
</protein>
<feature type="region of interest" description="Disordered" evidence="1">
    <location>
        <begin position="879"/>
        <end position="903"/>
    </location>
</feature>
<evidence type="ECO:0000259" key="2">
    <source>
        <dbReference type="PROSITE" id="PS50878"/>
    </source>
</evidence>
<dbReference type="EMBL" id="QGNW01000016">
    <property type="protein sequence ID" value="RVX16301.1"/>
    <property type="molecule type" value="Genomic_DNA"/>
</dbReference>
<evidence type="ECO:0000256" key="1">
    <source>
        <dbReference type="SAM" id="MobiDB-lite"/>
    </source>
</evidence>
<dbReference type="CDD" id="cd01650">
    <property type="entry name" value="RT_nLTR_like"/>
    <property type="match status" value="1"/>
</dbReference>
<dbReference type="InterPro" id="IPR019370">
    <property type="entry name" value="E2F-assoc_phosphoprotein"/>
</dbReference>
<dbReference type="PANTHER" id="PTHR46890:SF50">
    <property type="entry name" value="RNA-DIRECTED DNA POLYMERASE, EUKARYOTA, REVERSE TRANSCRIPTASE ZINC-BINDING DOMAIN PROTEIN-RELATED"/>
    <property type="match status" value="1"/>
</dbReference>
<dbReference type="InterPro" id="IPR043502">
    <property type="entry name" value="DNA/RNA_pol_sf"/>
</dbReference>
<dbReference type="InterPro" id="IPR000477">
    <property type="entry name" value="RT_dom"/>
</dbReference>
<sequence>MSHRRRGKWEGWSTSSLARFSHCLGMPTEGFEEEILYLLRRMKGRMEQKGREGVTRKTSLNLQNLVGNSRSWSGRGANDRDKGGSSSRLLNPREWTVVELAGWEKGVFSISCRFKNCVDGVVWVFTGVYGPVCSGDREEFWEELGSVKGLWSDPWCVGGDFNLVRFPEERSRGGGLTASMRRFSEVVEDLELRDYPLRGGPFTWRGGLNNRVQSRLDRFLVTDNWDNMFNGAVQGILPRPVSDHFPILLEGGGLKRVLPLSEFGLVEAKKGEALKQVEYWDKKEKYDVLNMEDCEARNGAREAYKSWVIKEEIYWRQKSRELWLKEGIIISDSFIGCEAEGLEILLGGRGVAALTDLGKDKAPGPDGFTMAFWLYGWDVGGAEDLKDFRPISLVGSLYKLLAKVLANRIKKVMGKVISEPQNAFMEGRQILDAVLIANEAVDSRLKSNQGGVMCKLDIEKAFDHVGWKFLLAVLKQMGFGERWIMWIDWCISTVRYSVLINGSPSGFFQSSRGLRQGDPLSPYLFVIAMEVFSCLMRRAISGGFLSGWRVRGRGGEGILISHLLFADDTLVFCEESQDQLTYLSWFLMWFEACPGLKVNLEKSELIPVGRVNDIEDLALELGCKVGGLPSSYLGLPLGAPFKSEVVWDCVEERFRKRKVRMRLEKIQRDFLWGGGALDQRPHLVRWNLVCLERRKVVWGALNDWEIEMMEQFMLKIQAFRPGGSAMFPYVDIWKASVPPNVAFFAWEASWGKILTLDQLQRRGYSLANRCFLCLAEAETVDHLLLHCVMTRTLWNLLFSLFGVEWVLSGTVKETLLGWHGAFVGKIRKKAWQMAPLCIFWSVWKERNSLAFGNEAREYVTQYRAIFVVNCNIKSEQVSPQRSIKPKRGKRGRESDKSEPVSVDGETFKPVHCGVCSTEVGAIDEDEVYHFFNILPSES</sequence>
<dbReference type="Pfam" id="PF00078">
    <property type="entry name" value="RVT_1"/>
    <property type="match status" value="1"/>
</dbReference>
<dbReference type="InterPro" id="IPR036691">
    <property type="entry name" value="Endo/exonu/phosph_ase_sf"/>
</dbReference>
<feature type="region of interest" description="Disordered" evidence="1">
    <location>
        <begin position="67"/>
        <end position="87"/>
    </location>
</feature>
<accession>A0A438K528</accession>
<proteinExistence type="predicted"/>
<dbReference type="PANTHER" id="PTHR46890">
    <property type="entry name" value="NON-LTR RETROLELEMENT REVERSE TRANSCRIPTASE-LIKE PROTEIN-RELATED"/>
    <property type="match status" value="1"/>
</dbReference>
<dbReference type="Gene3D" id="3.60.10.10">
    <property type="entry name" value="Endonuclease/exonuclease/phosphatase"/>
    <property type="match status" value="1"/>
</dbReference>
<dbReference type="PROSITE" id="PS50878">
    <property type="entry name" value="RT_POL"/>
    <property type="match status" value="1"/>
</dbReference>
<dbReference type="SUPFAM" id="SSF56672">
    <property type="entry name" value="DNA/RNA polymerases"/>
    <property type="match status" value="1"/>
</dbReference>